<dbReference type="InterPro" id="IPR055282">
    <property type="entry name" value="PPI1-4"/>
</dbReference>
<dbReference type="GO" id="GO:0005789">
    <property type="term" value="C:endoplasmic reticulum membrane"/>
    <property type="evidence" value="ECO:0007669"/>
    <property type="project" value="UniProtKB-SubCell"/>
</dbReference>
<evidence type="ECO:0000313" key="12">
    <source>
        <dbReference type="Proteomes" id="UP000507222"/>
    </source>
</evidence>
<name>A0A6J5TQU9_PRUAR</name>
<evidence type="ECO:0000256" key="7">
    <source>
        <dbReference type="ARBA" id="ARBA00023054"/>
    </source>
</evidence>
<keyword evidence="6" id="KW-1133">Transmembrane helix</keyword>
<accession>A0A6J5TQU9</accession>
<evidence type="ECO:0000256" key="1">
    <source>
        <dbReference type="ARBA" id="ARBA00004162"/>
    </source>
</evidence>
<evidence type="ECO:0000256" key="3">
    <source>
        <dbReference type="ARBA" id="ARBA00022475"/>
    </source>
</evidence>
<organism evidence="11 12">
    <name type="scientific">Prunus armeniaca</name>
    <name type="common">Apricot</name>
    <name type="synonym">Armeniaca vulgaris</name>
    <dbReference type="NCBI Taxonomy" id="36596"/>
    <lineage>
        <taxon>Eukaryota</taxon>
        <taxon>Viridiplantae</taxon>
        <taxon>Streptophyta</taxon>
        <taxon>Embryophyta</taxon>
        <taxon>Tracheophyta</taxon>
        <taxon>Spermatophyta</taxon>
        <taxon>Magnoliopsida</taxon>
        <taxon>eudicotyledons</taxon>
        <taxon>Gunneridae</taxon>
        <taxon>Pentapetalae</taxon>
        <taxon>rosids</taxon>
        <taxon>fabids</taxon>
        <taxon>Rosales</taxon>
        <taxon>Rosaceae</taxon>
        <taxon>Amygdaloideae</taxon>
        <taxon>Amygdaleae</taxon>
        <taxon>Prunus</taxon>
    </lineage>
</organism>
<evidence type="ECO:0000256" key="2">
    <source>
        <dbReference type="ARBA" id="ARBA00004389"/>
    </source>
</evidence>
<comment type="subcellular location">
    <subcellularLocation>
        <location evidence="1">Cell membrane</location>
        <topology evidence="1">Single-pass membrane protein</topology>
    </subcellularLocation>
    <subcellularLocation>
        <location evidence="2">Endoplasmic reticulum membrane</location>
        <topology evidence="2">Single-pass membrane protein</topology>
    </subcellularLocation>
</comment>
<evidence type="ECO:0000313" key="11">
    <source>
        <dbReference type="EMBL" id="CAB4266052.1"/>
    </source>
</evidence>
<dbReference type="AlphaFoldDB" id="A0A6J5TQU9"/>
<proteinExistence type="inferred from homology"/>
<dbReference type="GO" id="GO:0005886">
    <property type="term" value="C:plasma membrane"/>
    <property type="evidence" value="ECO:0007669"/>
    <property type="project" value="UniProtKB-SubCell"/>
</dbReference>
<evidence type="ECO:0000256" key="5">
    <source>
        <dbReference type="ARBA" id="ARBA00022824"/>
    </source>
</evidence>
<keyword evidence="8" id="KW-0472">Membrane</keyword>
<keyword evidence="3" id="KW-1003">Cell membrane</keyword>
<gene>
    <name evidence="11" type="ORF">CURHAP_LOCUS8287</name>
</gene>
<feature type="coiled-coil region" evidence="10">
    <location>
        <begin position="31"/>
        <end position="58"/>
    </location>
</feature>
<sequence length="286" mass="32744">MEEFEANSTQMALVLESAGDNNRLQEVSGLIKDAADEELNLKARIEGAEKLLAKTRQDKLELTEGIAQRVCDRSSTLLPRLKNLNWHETELGYFLARERKKMNILQLFLLGFANKAHQGKPIKPCLPGEEIAKHKLNFRMGHGTNSLAEEKQLLKQIIVSPKEINVSPKEGVGSFSSLENEYYVLSESSWWLIQRLYHTTQRKIVQYHLRQIHQLKWRRESLAVLLLRQWDELIADANAAAKGKSWDILGSKKSLLEQIKKTGKEIDGLTELLLAVRQKLSKLRKN</sequence>
<evidence type="ECO:0000256" key="9">
    <source>
        <dbReference type="ARBA" id="ARBA00038080"/>
    </source>
</evidence>
<keyword evidence="7 10" id="KW-0175">Coiled coil</keyword>
<evidence type="ECO:0000256" key="6">
    <source>
        <dbReference type="ARBA" id="ARBA00022989"/>
    </source>
</evidence>
<keyword evidence="4" id="KW-0812">Transmembrane</keyword>
<keyword evidence="5" id="KW-0256">Endoplasmic reticulum</keyword>
<evidence type="ECO:0000256" key="4">
    <source>
        <dbReference type="ARBA" id="ARBA00022692"/>
    </source>
</evidence>
<dbReference type="Proteomes" id="UP000507222">
    <property type="component" value="Unassembled WGS sequence"/>
</dbReference>
<dbReference type="PANTHER" id="PTHR32219">
    <property type="entry name" value="RNA-BINDING PROTEIN YLMH-RELATED"/>
    <property type="match status" value="1"/>
</dbReference>
<evidence type="ECO:0000256" key="10">
    <source>
        <dbReference type="SAM" id="Coils"/>
    </source>
</evidence>
<comment type="similarity">
    <text evidence="9">Belongs to the plant Proton pump-interactor protein family.</text>
</comment>
<protein>
    <submittedName>
        <fullName evidence="11">Uncharacterized protein</fullName>
    </submittedName>
</protein>
<reference evidence="11 12" key="1">
    <citation type="submission" date="2020-05" db="EMBL/GenBank/DDBJ databases">
        <authorList>
            <person name="Campoy J."/>
            <person name="Schneeberger K."/>
            <person name="Spophaly S."/>
        </authorList>
    </citation>
    <scope>NUCLEOTIDE SEQUENCE [LARGE SCALE GENOMIC DNA]</scope>
    <source>
        <strain evidence="11">PruArmRojPasFocal</strain>
    </source>
</reference>
<dbReference type="EMBL" id="CAEKDK010000001">
    <property type="protein sequence ID" value="CAB4266052.1"/>
    <property type="molecule type" value="Genomic_DNA"/>
</dbReference>
<dbReference type="PANTHER" id="PTHR32219:SF16">
    <property type="entry name" value="CORE-2_I-BRANCHING BETA-1,6-N-ACETYLGLUCOSAMINYLTRANSFERASE FAMILY PROTEIN"/>
    <property type="match status" value="1"/>
</dbReference>
<evidence type="ECO:0000256" key="8">
    <source>
        <dbReference type="ARBA" id="ARBA00023136"/>
    </source>
</evidence>